<proteinExistence type="predicted"/>
<feature type="compositionally biased region" description="Basic residues" evidence="1">
    <location>
        <begin position="1"/>
        <end position="11"/>
    </location>
</feature>
<sequence>MVSTRSNRRPAGKNSTQPQNQTTRGGRGRRSNSGQGRGRGGLAQRGRRKSTKSNEGIQQQQQSSTPQDYNLTPSVSSFTLENYESQLDVWSEKQLLDVLSKQTNQFNCIPPKVQEALRFHKMSYTKFKILLALIGNVLAKLVNSWLGDIGKAWRALSEQKKEVFKAKVFQHFSKLPIPDDPDEEDDDNDKTDTFQATISHEEELIYQPLYQKLVNHDKVNLLLVQKDDGPDPKSKTEKQVINHINRVNSKLLDFLEVGDFAKNYPTIRYGLELHKIAGSPKEISKPTVMDGLFKRQWKDSEYQRQCKKAKKCDETRINLRENLNIMLCEITRRPKVKFTMQADPITTLQQNHPNFRIVQLDDSTLTSEELKIG</sequence>
<evidence type="ECO:0000313" key="3">
    <source>
        <dbReference type="Proteomes" id="UP000235392"/>
    </source>
</evidence>
<dbReference type="GO" id="GO:0051279">
    <property type="term" value="P:regulation of release of sequestered calcium ion into cytosol"/>
    <property type="evidence" value="ECO:0007669"/>
    <property type="project" value="TreeGrafter"/>
</dbReference>
<dbReference type="Proteomes" id="UP000235392">
    <property type="component" value="Unassembled WGS sequence"/>
</dbReference>
<dbReference type="GO" id="GO:0005509">
    <property type="term" value="F:calcium ion binding"/>
    <property type="evidence" value="ECO:0007669"/>
    <property type="project" value="TreeGrafter"/>
</dbReference>
<comment type="caution">
    <text evidence="2">The sequence shown here is derived from an EMBL/GenBank/DDBJ whole genome shotgun (WGS) entry which is preliminary data.</text>
</comment>
<evidence type="ECO:0000256" key="1">
    <source>
        <dbReference type="SAM" id="MobiDB-lite"/>
    </source>
</evidence>
<feature type="region of interest" description="Disordered" evidence="1">
    <location>
        <begin position="1"/>
        <end position="71"/>
    </location>
</feature>
<dbReference type="AlphaFoldDB" id="A0A2N5UVZ5"/>
<protein>
    <submittedName>
        <fullName evidence="2">Uncharacterized protein</fullName>
    </submittedName>
</protein>
<feature type="compositionally biased region" description="Polar residues" evidence="1">
    <location>
        <begin position="13"/>
        <end position="23"/>
    </location>
</feature>
<dbReference type="PANTHER" id="PTHR10033">
    <property type="entry name" value="CALSEQUESTRIN"/>
    <property type="match status" value="1"/>
</dbReference>
<dbReference type="PANTHER" id="PTHR10033:SF0">
    <property type="entry name" value="CALSEQUESTRIN"/>
    <property type="match status" value="1"/>
</dbReference>
<evidence type="ECO:0000313" key="2">
    <source>
        <dbReference type="EMBL" id="PLW41923.1"/>
    </source>
</evidence>
<accession>A0A2N5UVZ5</accession>
<organism evidence="2 3">
    <name type="scientific">Puccinia coronata f. sp. avenae</name>
    <dbReference type="NCBI Taxonomy" id="200324"/>
    <lineage>
        <taxon>Eukaryota</taxon>
        <taxon>Fungi</taxon>
        <taxon>Dikarya</taxon>
        <taxon>Basidiomycota</taxon>
        <taxon>Pucciniomycotina</taxon>
        <taxon>Pucciniomycetes</taxon>
        <taxon>Pucciniales</taxon>
        <taxon>Pucciniaceae</taxon>
        <taxon>Puccinia</taxon>
    </lineage>
</organism>
<gene>
    <name evidence="2" type="ORF">PCASD_12805</name>
</gene>
<reference evidence="2 3" key="1">
    <citation type="submission" date="2017-11" db="EMBL/GenBank/DDBJ databases">
        <title>De novo assembly and phasing of dikaryotic genomes from two isolates of Puccinia coronata f. sp. avenae, the causal agent of oat crown rust.</title>
        <authorList>
            <person name="Miller M.E."/>
            <person name="Zhang Y."/>
            <person name="Omidvar V."/>
            <person name="Sperschneider J."/>
            <person name="Schwessinger B."/>
            <person name="Raley C."/>
            <person name="Palmer J.M."/>
            <person name="Garnica D."/>
            <person name="Upadhyaya N."/>
            <person name="Rathjen J."/>
            <person name="Taylor J.M."/>
            <person name="Park R.F."/>
            <person name="Dodds P.N."/>
            <person name="Hirsch C.D."/>
            <person name="Kianian S.F."/>
            <person name="Figueroa M."/>
        </authorList>
    </citation>
    <scope>NUCLEOTIDE SEQUENCE [LARGE SCALE GENOMIC DNA]</scope>
    <source>
        <strain evidence="2">12SD80</strain>
    </source>
</reference>
<name>A0A2N5UVZ5_9BASI</name>
<dbReference type="EMBL" id="PGCI01000084">
    <property type="protein sequence ID" value="PLW41923.1"/>
    <property type="molecule type" value="Genomic_DNA"/>
</dbReference>